<evidence type="ECO:0000256" key="10">
    <source>
        <dbReference type="ARBA" id="ARBA00023306"/>
    </source>
</evidence>
<dbReference type="RefSeq" id="WP_395804002.1">
    <property type="nucleotide sequence ID" value="NZ_CP043494.1"/>
</dbReference>
<evidence type="ECO:0000256" key="6">
    <source>
        <dbReference type="ARBA" id="ARBA00022829"/>
    </source>
</evidence>
<dbReference type="InterPro" id="IPR044068">
    <property type="entry name" value="CB"/>
</dbReference>
<comment type="function">
    <text evidence="11">Site-specific tyrosine recombinase, which acts by catalyzing the cutting and rejoining of the recombining DNA molecules. The XerC-XerD complex is essential to convert dimers of the bacterial chromosome into monomers to permit their segregation at cell division. It also contributes to the segregational stability of plasmids.</text>
</comment>
<reference evidence="15 16" key="1">
    <citation type="submission" date="2019-08" db="EMBL/GenBank/DDBJ databases">
        <title>Archangium and Cystobacter genomes.</title>
        <authorList>
            <person name="Chen I.-C.K."/>
            <person name="Wielgoss S."/>
        </authorList>
    </citation>
    <scope>NUCLEOTIDE SEQUENCE [LARGE SCALE GENOMIC DNA]</scope>
    <source>
        <strain evidence="15 16">Cbm 6</strain>
    </source>
</reference>
<comment type="subcellular location">
    <subcellularLocation>
        <location evidence="1 11">Cytoplasm</location>
    </subcellularLocation>
</comment>
<dbReference type="SUPFAM" id="SSF56349">
    <property type="entry name" value="DNA breaking-rejoining enzymes"/>
    <property type="match status" value="1"/>
</dbReference>
<feature type="active site" evidence="11">
    <location>
        <position position="241"/>
    </location>
</feature>
<evidence type="ECO:0000256" key="12">
    <source>
        <dbReference type="SAM" id="MobiDB-lite"/>
    </source>
</evidence>
<evidence type="ECO:0000313" key="16">
    <source>
        <dbReference type="Proteomes" id="UP001611383"/>
    </source>
</evidence>
<dbReference type="Gene3D" id="1.10.150.130">
    <property type="match status" value="1"/>
</dbReference>
<feature type="active site" evidence="11">
    <location>
        <position position="170"/>
    </location>
</feature>
<dbReference type="PANTHER" id="PTHR30349">
    <property type="entry name" value="PHAGE INTEGRASE-RELATED"/>
    <property type="match status" value="1"/>
</dbReference>
<sequence length="319" mass="35031">MEGYLDAFIAFIRAERGLSGKTVDAYAADLSVYFADLKRKGITDVTRVKPDDITGHLVTLNTRRLSRRSQARHLAAIRGFHRFLVAEKYVDKDPTEDIDTPRSARKLPVFLTLEEVEQLLAAPDERTPAGLRDKAMLEVLYATGLRVSELVGLGINDIQLGAGYLVAKGKGSKERIVPVGSIATEKVQAYLEGPRQLLLGERESKALFVTPRGDGFTRQGFWKLLKRYALKAGIRKPLSPHKLRHSFATHLVERGADLRAVQAMLGHADLATTQIYTHVNSARLRAVYDNAHPRGDDVRGRGGAMGGRAAAAKKRAGGT</sequence>
<comment type="subunit">
    <text evidence="11">Forms a cyclic heterotetrameric complex composed of two molecules of XerC and two molecules of XerD.</text>
</comment>
<keyword evidence="8 11" id="KW-0238">DNA-binding</keyword>
<evidence type="ECO:0000259" key="14">
    <source>
        <dbReference type="PROSITE" id="PS51900"/>
    </source>
</evidence>
<dbReference type="NCBIfam" id="NF001399">
    <property type="entry name" value="PRK00283.1"/>
    <property type="match status" value="1"/>
</dbReference>
<organism evidence="15 16">
    <name type="scientific">Archangium minus</name>
    <dbReference type="NCBI Taxonomy" id="83450"/>
    <lineage>
        <taxon>Bacteria</taxon>
        <taxon>Pseudomonadati</taxon>
        <taxon>Myxococcota</taxon>
        <taxon>Myxococcia</taxon>
        <taxon>Myxococcales</taxon>
        <taxon>Cystobacterineae</taxon>
        <taxon>Archangiaceae</taxon>
        <taxon>Archangium</taxon>
    </lineage>
</organism>
<dbReference type="Pfam" id="PF00589">
    <property type="entry name" value="Phage_integrase"/>
    <property type="match status" value="1"/>
</dbReference>
<dbReference type="InterPro" id="IPR011932">
    <property type="entry name" value="Recomb_XerD"/>
</dbReference>
<feature type="active site" evidence="11">
    <location>
        <position position="244"/>
    </location>
</feature>
<dbReference type="Pfam" id="PF02899">
    <property type="entry name" value="Phage_int_SAM_1"/>
    <property type="match status" value="1"/>
</dbReference>
<dbReference type="InterPro" id="IPR023009">
    <property type="entry name" value="Tyrosine_recombinase_XerC/XerD"/>
</dbReference>
<dbReference type="EMBL" id="CP043494">
    <property type="protein sequence ID" value="WNG47540.1"/>
    <property type="molecule type" value="Genomic_DNA"/>
</dbReference>
<keyword evidence="4 11" id="KW-0963">Cytoplasm</keyword>
<keyword evidence="10 11" id="KW-0131">Cell cycle</keyword>
<keyword evidence="6 11" id="KW-0159">Chromosome partition</keyword>
<feature type="region of interest" description="Disordered" evidence="12">
    <location>
        <begin position="292"/>
        <end position="319"/>
    </location>
</feature>
<protein>
    <recommendedName>
        <fullName evidence="3 11">Tyrosine recombinase XerD</fullName>
    </recommendedName>
</protein>
<evidence type="ECO:0000313" key="15">
    <source>
        <dbReference type="EMBL" id="WNG47540.1"/>
    </source>
</evidence>
<accession>A0ABY9WWP8</accession>
<evidence type="ECO:0000256" key="4">
    <source>
        <dbReference type="ARBA" id="ARBA00022490"/>
    </source>
</evidence>
<proteinExistence type="inferred from homology"/>
<dbReference type="HAMAP" id="MF_01808">
    <property type="entry name" value="Recomb_XerC_XerD"/>
    <property type="match status" value="1"/>
</dbReference>
<evidence type="ECO:0000256" key="2">
    <source>
        <dbReference type="ARBA" id="ARBA00010450"/>
    </source>
</evidence>
<dbReference type="PROSITE" id="PS51900">
    <property type="entry name" value="CB"/>
    <property type="match status" value="1"/>
</dbReference>
<keyword evidence="9 11" id="KW-0233">DNA recombination</keyword>
<feature type="domain" description="Core-binding (CB)" evidence="14">
    <location>
        <begin position="1"/>
        <end position="85"/>
    </location>
</feature>
<keyword evidence="16" id="KW-1185">Reference proteome</keyword>
<feature type="domain" description="Tyr recombinase" evidence="13">
    <location>
        <begin position="106"/>
        <end position="289"/>
    </location>
</feature>
<dbReference type="InterPro" id="IPR002104">
    <property type="entry name" value="Integrase_catalytic"/>
</dbReference>
<dbReference type="NCBIfam" id="TIGR02225">
    <property type="entry name" value="recomb_XerD"/>
    <property type="match status" value="1"/>
</dbReference>
<dbReference type="InterPro" id="IPR004107">
    <property type="entry name" value="Integrase_SAM-like_N"/>
</dbReference>
<dbReference type="Gene3D" id="1.10.443.10">
    <property type="entry name" value="Intergrase catalytic core"/>
    <property type="match status" value="1"/>
</dbReference>
<evidence type="ECO:0000256" key="1">
    <source>
        <dbReference type="ARBA" id="ARBA00004496"/>
    </source>
</evidence>
<evidence type="ECO:0000256" key="8">
    <source>
        <dbReference type="ARBA" id="ARBA00023125"/>
    </source>
</evidence>
<dbReference type="HAMAP" id="MF_01807">
    <property type="entry name" value="Recomb_XerD"/>
    <property type="match status" value="1"/>
</dbReference>
<dbReference type="PANTHER" id="PTHR30349:SF81">
    <property type="entry name" value="TYROSINE RECOMBINASE XERC"/>
    <property type="match status" value="1"/>
</dbReference>
<evidence type="ECO:0000256" key="5">
    <source>
        <dbReference type="ARBA" id="ARBA00022618"/>
    </source>
</evidence>
<dbReference type="Proteomes" id="UP001611383">
    <property type="component" value="Chromosome"/>
</dbReference>
<dbReference type="InterPro" id="IPR050090">
    <property type="entry name" value="Tyrosine_recombinase_XerCD"/>
</dbReference>
<keyword evidence="7 11" id="KW-0229">DNA integration</keyword>
<feature type="active site" description="O-(3'-phospho-DNA)-tyrosine intermediate" evidence="11">
    <location>
        <position position="276"/>
    </location>
</feature>
<dbReference type="InterPro" id="IPR011010">
    <property type="entry name" value="DNA_brk_join_enz"/>
</dbReference>
<name>A0ABY9WWP8_9BACT</name>
<gene>
    <name evidence="11 15" type="primary">xerD</name>
    <name evidence="15" type="ORF">F0U60_28030</name>
</gene>
<evidence type="ECO:0000256" key="3">
    <source>
        <dbReference type="ARBA" id="ARBA00015810"/>
    </source>
</evidence>
<evidence type="ECO:0000256" key="9">
    <source>
        <dbReference type="ARBA" id="ARBA00023172"/>
    </source>
</evidence>
<comment type="similarity">
    <text evidence="2 11">Belongs to the 'phage' integrase family. XerD subfamily.</text>
</comment>
<dbReference type="CDD" id="cd00798">
    <property type="entry name" value="INT_XerDC_C"/>
    <property type="match status" value="1"/>
</dbReference>
<dbReference type="InterPro" id="IPR013762">
    <property type="entry name" value="Integrase-like_cat_sf"/>
</dbReference>
<feature type="active site" evidence="11">
    <location>
        <position position="267"/>
    </location>
</feature>
<evidence type="ECO:0000259" key="13">
    <source>
        <dbReference type="PROSITE" id="PS51898"/>
    </source>
</evidence>
<keyword evidence="5 11" id="KW-0132">Cell division</keyword>
<dbReference type="SUPFAM" id="SSF47823">
    <property type="entry name" value="lambda integrase-like, N-terminal domain"/>
    <property type="match status" value="1"/>
</dbReference>
<dbReference type="InterPro" id="IPR010998">
    <property type="entry name" value="Integrase_recombinase_N"/>
</dbReference>
<feature type="active site" evidence="11">
    <location>
        <position position="146"/>
    </location>
</feature>
<evidence type="ECO:0000256" key="7">
    <source>
        <dbReference type="ARBA" id="ARBA00022908"/>
    </source>
</evidence>
<evidence type="ECO:0000256" key="11">
    <source>
        <dbReference type="HAMAP-Rule" id="MF_01807"/>
    </source>
</evidence>
<dbReference type="PROSITE" id="PS51898">
    <property type="entry name" value="TYR_RECOMBINASE"/>
    <property type="match status" value="1"/>
</dbReference>